<dbReference type="Pfam" id="PF13377">
    <property type="entry name" value="Peripla_BP_3"/>
    <property type="match status" value="1"/>
</dbReference>
<evidence type="ECO:0000313" key="5">
    <source>
        <dbReference type="EMBL" id="MBB5221426.1"/>
    </source>
</evidence>
<comment type="caution">
    <text evidence="5">The sequence shown here is derived from an EMBL/GenBank/DDBJ whole genome shotgun (WGS) entry which is preliminary data.</text>
</comment>
<dbReference type="InterPro" id="IPR028082">
    <property type="entry name" value="Peripla_BP_I"/>
</dbReference>
<gene>
    <name evidence="5" type="ORF">HNP73_001347</name>
</gene>
<evidence type="ECO:0000259" key="4">
    <source>
        <dbReference type="PROSITE" id="PS50932"/>
    </source>
</evidence>
<keyword evidence="1" id="KW-0805">Transcription regulation</keyword>
<reference evidence="5 6" key="1">
    <citation type="submission" date="2020-08" db="EMBL/GenBank/DDBJ databases">
        <title>Genomic Encyclopedia of Type Strains, Phase IV (KMG-IV): sequencing the most valuable type-strain genomes for metagenomic binning, comparative biology and taxonomic classification.</title>
        <authorList>
            <person name="Goeker M."/>
        </authorList>
    </citation>
    <scope>NUCLEOTIDE SEQUENCE [LARGE SCALE GENOMIC DNA]</scope>
    <source>
        <strain evidence="5 6">DSM 101730</strain>
    </source>
</reference>
<name>A0A840SNI0_9RHOB</name>
<protein>
    <submittedName>
        <fullName evidence="5">DNA-binding LacI/PurR family transcriptional regulator</fullName>
    </submittedName>
</protein>
<keyword evidence="6" id="KW-1185">Reference proteome</keyword>
<dbReference type="InterPro" id="IPR046335">
    <property type="entry name" value="LacI/GalR-like_sensor"/>
</dbReference>
<dbReference type="InterPro" id="IPR010982">
    <property type="entry name" value="Lambda_DNA-bd_dom_sf"/>
</dbReference>
<dbReference type="PANTHER" id="PTHR30146:SF155">
    <property type="entry name" value="ALANINE RACEMASE"/>
    <property type="match status" value="1"/>
</dbReference>
<accession>A0A840SNI0</accession>
<organism evidence="5 6">
    <name type="scientific">Amaricoccus macauensis</name>
    <dbReference type="NCBI Taxonomy" id="57001"/>
    <lineage>
        <taxon>Bacteria</taxon>
        <taxon>Pseudomonadati</taxon>
        <taxon>Pseudomonadota</taxon>
        <taxon>Alphaproteobacteria</taxon>
        <taxon>Rhodobacterales</taxon>
        <taxon>Paracoccaceae</taxon>
        <taxon>Amaricoccus</taxon>
    </lineage>
</organism>
<dbReference type="EMBL" id="JACHFM010000001">
    <property type="protein sequence ID" value="MBB5221426.1"/>
    <property type="molecule type" value="Genomic_DNA"/>
</dbReference>
<evidence type="ECO:0000256" key="1">
    <source>
        <dbReference type="ARBA" id="ARBA00023015"/>
    </source>
</evidence>
<feature type="domain" description="HTH lacI-type" evidence="4">
    <location>
        <begin position="1"/>
        <end position="55"/>
    </location>
</feature>
<dbReference type="GO" id="GO:0000976">
    <property type="term" value="F:transcription cis-regulatory region binding"/>
    <property type="evidence" value="ECO:0007669"/>
    <property type="project" value="TreeGrafter"/>
</dbReference>
<dbReference type="GO" id="GO:0003700">
    <property type="term" value="F:DNA-binding transcription factor activity"/>
    <property type="evidence" value="ECO:0007669"/>
    <property type="project" value="TreeGrafter"/>
</dbReference>
<evidence type="ECO:0000256" key="3">
    <source>
        <dbReference type="ARBA" id="ARBA00023163"/>
    </source>
</evidence>
<dbReference type="InterPro" id="IPR000843">
    <property type="entry name" value="HTH_LacI"/>
</dbReference>
<dbReference type="AlphaFoldDB" id="A0A840SNI0"/>
<evidence type="ECO:0000256" key="2">
    <source>
        <dbReference type="ARBA" id="ARBA00023125"/>
    </source>
</evidence>
<dbReference type="PANTHER" id="PTHR30146">
    <property type="entry name" value="LACI-RELATED TRANSCRIPTIONAL REPRESSOR"/>
    <property type="match status" value="1"/>
</dbReference>
<dbReference type="PROSITE" id="PS50932">
    <property type="entry name" value="HTH_LACI_2"/>
    <property type="match status" value="1"/>
</dbReference>
<proteinExistence type="predicted"/>
<dbReference type="SMART" id="SM00354">
    <property type="entry name" value="HTH_LACI"/>
    <property type="match status" value="1"/>
</dbReference>
<sequence>MGIRRLAKELQLSIGTVSRALNDRPDVNPATRARVKAAAMRSGYVPNQSGRSLRSGRTGMVAIVIPSNMGGTVYDPGLFVVLEGLRQELHERGLDLIMLSRGADEDGPEHLKRIVQRRIVDSVVISQTVPNDPRIAYLQEAGIGYVAFGRSAGIDDYSFVDFDFETMAADAARRFVADGHRRMAIATGESLLNYQEILVAAFRAEVVRLGLPPEAVRLVPMANGEPTAEGRAIMSAPRAPTAYVATNEGIAIALYRELGGMGHKVGQDVSVVCNFPPFEARSLAPALSYYDADLAAVGRELALRLIAQSPDAVGDETEVPCSKLIPLRFTARQSHERMTTGIPI</sequence>
<dbReference type="Gene3D" id="3.40.50.2300">
    <property type="match status" value="2"/>
</dbReference>
<dbReference type="Proteomes" id="UP000549457">
    <property type="component" value="Unassembled WGS sequence"/>
</dbReference>
<dbReference type="Gene3D" id="1.10.260.40">
    <property type="entry name" value="lambda repressor-like DNA-binding domains"/>
    <property type="match status" value="1"/>
</dbReference>
<keyword evidence="3" id="KW-0804">Transcription</keyword>
<evidence type="ECO:0000313" key="6">
    <source>
        <dbReference type="Proteomes" id="UP000549457"/>
    </source>
</evidence>
<dbReference type="CDD" id="cd01392">
    <property type="entry name" value="HTH_LacI"/>
    <property type="match status" value="1"/>
</dbReference>
<dbReference type="SUPFAM" id="SSF47413">
    <property type="entry name" value="lambda repressor-like DNA-binding domains"/>
    <property type="match status" value="1"/>
</dbReference>
<dbReference type="RefSeq" id="WP_184147794.1">
    <property type="nucleotide sequence ID" value="NZ_JACHFM010000001.1"/>
</dbReference>
<dbReference type="Pfam" id="PF00356">
    <property type="entry name" value="LacI"/>
    <property type="match status" value="1"/>
</dbReference>
<dbReference type="SUPFAM" id="SSF53822">
    <property type="entry name" value="Periplasmic binding protein-like I"/>
    <property type="match status" value="1"/>
</dbReference>
<keyword evidence="2 5" id="KW-0238">DNA-binding</keyword>